<feature type="domain" description="DUF4130" evidence="1">
    <location>
        <begin position="101"/>
        <end position="265"/>
    </location>
</feature>
<evidence type="ECO:0000313" key="2">
    <source>
        <dbReference type="EMBL" id="MFN0255260.1"/>
    </source>
</evidence>
<protein>
    <submittedName>
        <fullName evidence="2">TIGR03915 family putative DNA repair protein</fullName>
    </submittedName>
</protein>
<name>A0ABW9J5L0_9SPHI</name>
<dbReference type="InterPro" id="IPR023875">
    <property type="entry name" value="DNA_repair_put"/>
</dbReference>
<reference evidence="2 3" key="1">
    <citation type="submission" date="2024-12" db="EMBL/GenBank/DDBJ databases">
        <authorList>
            <person name="Hu S."/>
        </authorList>
    </citation>
    <scope>NUCLEOTIDE SEQUENCE [LARGE SCALE GENOMIC DNA]</scope>
    <source>
        <strain evidence="2 3">THG-T11</strain>
    </source>
</reference>
<keyword evidence="3" id="KW-1185">Reference proteome</keyword>
<dbReference type="InterPro" id="IPR025404">
    <property type="entry name" value="DUF4130"/>
</dbReference>
<dbReference type="Pfam" id="PF13566">
    <property type="entry name" value="DUF4130"/>
    <property type="match status" value="1"/>
</dbReference>
<dbReference type="EMBL" id="SSHJ02000005">
    <property type="protein sequence ID" value="MFN0255260.1"/>
    <property type="molecule type" value="Genomic_DNA"/>
</dbReference>
<dbReference type="Proteomes" id="UP001517247">
    <property type="component" value="Unassembled WGS sequence"/>
</dbReference>
<evidence type="ECO:0000313" key="3">
    <source>
        <dbReference type="Proteomes" id="UP001517247"/>
    </source>
</evidence>
<comment type="caution">
    <text evidence="2">The sequence shown here is derived from an EMBL/GenBank/DDBJ whole genome shotgun (WGS) entry which is preliminary data.</text>
</comment>
<accession>A0ABW9J5L0</accession>
<proteinExistence type="predicted"/>
<sequence>MPNLFQHQLYKQSIQSMIYIFDGSLEGLLTAVFEWFERKPGLTKIVSKERYQPNVFSQSFEILTERTKADRVWQGLTKRLDKKWMRQVYCSYLSEKPELHQDIFDFCIYIFQHPAGAEKNYGNAQVLSLAQTARKVEREKHRMEAFIRFQKTADGLFYCGIDPDFNVIPLLVNHFRNRYADQQWIIYDIKRHYGIFYNLETVEEIEMDIDINLLKKSNQHLLDEQEVLYADLWKNYFKSTNIVARKNTKLHTQHVPKRYWKYLTEKL</sequence>
<gene>
    <name evidence="2" type="ORF">E6A44_006730</name>
</gene>
<evidence type="ECO:0000259" key="1">
    <source>
        <dbReference type="Pfam" id="PF13566"/>
    </source>
</evidence>
<dbReference type="NCBIfam" id="TIGR03915">
    <property type="entry name" value="SAM_7_link_chp"/>
    <property type="match status" value="1"/>
</dbReference>
<organism evidence="2 3">
    <name type="scientific">Pedobacter ureilyticus</name>
    <dbReference type="NCBI Taxonomy" id="1393051"/>
    <lineage>
        <taxon>Bacteria</taxon>
        <taxon>Pseudomonadati</taxon>
        <taxon>Bacteroidota</taxon>
        <taxon>Sphingobacteriia</taxon>
        <taxon>Sphingobacteriales</taxon>
        <taxon>Sphingobacteriaceae</taxon>
        <taxon>Pedobacter</taxon>
    </lineage>
</organism>